<feature type="compositionally biased region" description="Gly residues" evidence="1">
    <location>
        <begin position="326"/>
        <end position="336"/>
    </location>
</feature>
<feature type="region of interest" description="Disordered" evidence="1">
    <location>
        <begin position="291"/>
        <end position="336"/>
    </location>
</feature>
<keyword evidence="4" id="KW-1185">Reference proteome</keyword>
<feature type="compositionally biased region" description="Gly residues" evidence="1">
    <location>
        <begin position="291"/>
        <end position="302"/>
    </location>
</feature>
<sequence length="336" mass="36711">MADSVQTMGDGNTITINLSYKSNPETFTLPKDASLADLSDAITKRLSIPLANQKLIIQKLGLQKAPFTSSSPPLSSLEGKKITLMGATAAAVSSIQHAATVAHRRQENRAAALAHPVHKPAGPRNNFGKEAEDSTYTFLTIRPLPTLPDPPSSQRYLERLAADPGIRHSMRKHKFTVGLLTEMDPAMYTDVSHEGVGRTLGLNRNSGEVVELRLRTDADDGYRDYKTVRKTLCHELAHNVHGPHDQKFWKLCREIERDVEGVEMGYRRLEEEEGPVGPVGDEDVNDHGGWTGGEFVLGGGDSSGMSRREIIAKAAEERVRKLQRESGGGSGSGRQN</sequence>
<reference evidence="3" key="1">
    <citation type="submission" date="2022-07" db="EMBL/GenBank/DDBJ databases">
        <title>Draft genome sequence of Zalerion maritima ATCC 34329, a (micro)plastics degrading marine fungus.</title>
        <authorList>
            <person name="Paco A."/>
            <person name="Goncalves M.F.M."/>
            <person name="Rocha-Santos T.A.P."/>
            <person name="Alves A."/>
        </authorList>
    </citation>
    <scope>NUCLEOTIDE SEQUENCE</scope>
    <source>
        <strain evidence="3">ATCC 34329</strain>
    </source>
</reference>
<evidence type="ECO:0000259" key="2">
    <source>
        <dbReference type="PROSITE" id="PS51397"/>
    </source>
</evidence>
<dbReference type="AlphaFoldDB" id="A0AAD5RHQ2"/>
<evidence type="ECO:0000313" key="4">
    <source>
        <dbReference type="Proteomes" id="UP001201980"/>
    </source>
</evidence>
<dbReference type="PANTHER" id="PTHR47795">
    <property type="entry name" value="UBIQUITIN AND WLM DOMAIN-CONTAINING METALLOPROTEASE SPCC1442.07C"/>
    <property type="match status" value="1"/>
</dbReference>
<comment type="caution">
    <text evidence="3">The sequence shown here is derived from an EMBL/GenBank/DDBJ whole genome shotgun (WGS) entry which is preliminary data.</text>
</comment>
<dbReference type="InterPro" id="IPR013536">
    <property type="entry name" value="WLM_dom"/>
</dbReference>
<feature type="compositionally biased region" description="Basic and acidic residues" evidence="1">
    <location>
        <begin position="306"/>
        <end position="324"/>
    </location>
</feature>
<proteinExistence type="predicted"/>
<gene>
    <name evidence="3" type="ORF">MKZ38_008728</name>
</gene>
<dbReference type="Gene3D" id="3.10.20.90">
    <property type="entry name" value="Phosphatidylinositol 3-kinase Catalytic Subunit, Chain A, domain 1"/>
    <property type="match status" value="1"/>
</dbReference>
<dbReference type="GO" id="GO:0070628">
    <property type="term" value="F:proteasome binding"/>
    <property type="evidence" value="ECO:0007669"/>
    <property type="project" value="TreeGrafter"/>
</dbReference>
<dbReference type="Pfam" id="PF08325">
    <property type="entry name" value="WLM"/>
    <property type="match status" value="1"/>
</dbReference>
<evidence type="ECO:0000256" key="1">
    <source>
        <dbReference type="SAM" id="MobiDB-lite"/>
    </source>
</evidence>
<organism evidence="3 4">
    <name type="scientific">Zalerion maritima</name>
    <dbReference type="NCBI Taxonomy" id="339359"/>
    <lineage>
        <taxon>Eukaryota</taxon>
        <taxon>Fungi</taxon>
        <taxon>Dikarya</taxon>
        <taxon>Ascomycota</taxon>
        <taxon>Pezizomycotina</taxon>
        <taxon>Sordariomycetes</taxon>
        <taxon>Lulworthiomycetidae</taxon>
        <taxon>Lulworthiales</taxon>
        <taxon>Lulworthiaceae</taxon>
        <taxon>Zalerion</taxon>
    </lineage>
</organism>
<dbReference type="EMBL" id="JAKWBI020000610">
    <property type="protein sequence ID" value="KAJ2893390.1"/>
    <property type="molecule type" value="Genomic_DNA"/>
</dbReference>
<protein>
    <recommendedName>
        <fullName evidence="2">WLM domain-containing protein</fullName>
    </recommendedName>
</protein>
<name>A0AAD5RHQ2_9PEZI</name>
<evidence type="ECO:0000313" key="3">
    <source>
        <dbReference type="EMBL" id="KAJ2893390.1"/>
    </source>
</evidence>
<feature type="domain" description="WLM" evidence="2">
    <location>
        <begin position="129"/>
        <end position="320"/>
    </location>
</feature>
<dbReference type="PROSITE" id="PS51397">
    <property type="entry name" value="WLM"/>
    <property type="match status" value="1"/>
</dbReference>
<dbReference type="PANTHER" id="PTHR47795:SF1">
    <property type="entry name" value="DNA-DEPENDENT METALLOPROTEASE WSS1 HOMOLOG 2"/>
    <property type="match status" value="1"/>
</dbReference>
<accession>A0AAD5RHQ2</accession>
<dbReference type="Proteomes" id="UP001201980">
    <property type="component" value="Unassembled WGS sequence"/>
</dbReference>